<protein>
    <submittedName>
        <fullName evidence="2">26S proteasome non-ATPase regulatory subunit 12</fullName>
    </submittedName>
</protein>
<dbReference type="InterPro" id="IPR036388">
    <property type="entry name" value="WH-like_DNA-bd_sf"/>
</dbReference>
<dbReference type="InterPro" id="IPR036390">
    <property type="entry name" value="WH_DNA-bd_sf"/>
</dbReference>
<dbReference type="EMBL" id="VWRR01000017">
    <property type="protein sequence ID" value="KAF6000883.1"/>
    <property type="molecule type" value="Genomic_DNA"/>
</dbReference>
<organism evidence="2 3">
    <name type="scientific">Cyanidiococcus yangmingshanensis</name>
    <dbReference type="NCBI Taxonomy" id="2690220"/>
    <lineage>
        <taxon>Eukaryota</taxon>
        <taxon>Rhodophyta</taxon>
        <taxon>Bangiophyceae</taxon>
        <taxon>Cyanidiales</taxon>
        <taxon>Cyanidiaceae</taxon>
        <taxon>Cyanidiococcus</taxon>
    </lineage>
</organism>
<accession>A0A7J7ICQ3</accession>
<reference evidence="2 3" key="1">
    <citation type="journal article" date="2020" name="J. Phycol.">
        <title>Comparative genome analysis reveals Cyanidiococcus gen. nov., a new extremophilic red algal genus sister to Cyanidioschyzon (Cyanidioschyzonaceae, Rhodophyta).</title>
        <authorList>
            <person name="Liu S.-L."/>
            <person name="Chiang Y.-R."/>
            <person name="Yoon H.S."/>
            <person name="Fu H.-Y."/>
        </authorList>
    </citation>
    <scope>NUCLEOTIDE SEQUENCE [LARGE SCALE GENOMIC DNA]</scope>
    <source>
        <strain evidence="2 3">THAL066</strain>
    </source>
</reference>
<dbReference type="InterPro" id="IPR000717">
    <property type="entry name" value="PCI_dom"/>
</dbReference>
<gene>
    <name evidence="2" type="primary">PSMD12</name>
    <name evidence="2" type="ORF">F1559_002047</name>
</gene>
<name>A0A7J7ICQ3_9RHOD</name>
<dbReference type="PROSITE" id="PS50250">
    <property type="entry name" value="PCI"/>
    <property type="match status" value="1"/>
</dbReference>
<feature type="domain" description="PCI" evidence="1">
    <location>
        <begin position="221"/>
        <end position="398"/>
    </location>
</feature>
<dbReference type="PANTHER" id="PTHR10855">
    <property type="entry name" value="26S PROTEASOME NON-ATPASE REGULATORY SUBUNIT 12/COP9 SIGNALOSOME COMPLEX SUBUNIT 4"/>
    <property type="match status" value="1"/>
</dbReference>
<dbReference type="GO" id="GO:0005737">
    <property type="term" value="C:cytoplasm"/>
    <property type="evidence" value="ECO:0007669"/>
    <property type="project" value="TreeGrafter"/>
</dbReference>
<keyword evidence="2" id="KW-0647">Proteasome</keyword>
<dbReference type="OrthoDB" id="268763at2759"/>
<dbReference type="SUPFAM" id="SSF46785">
    <property type="entry name" value="Winged helix' DNA-binding domain"/>
    <property type="match status" value="1"/>
</dbReference>
<sequence length="439" mass="50982">MQTGSKAITAADLSDRLERLRAEFEENGDTKGAFEALYSLEKKFRLEDDATSTALIATEIIRLAWRSGGVPALVEHLRLISRRRAQLKQAIASAVQEGMRCLDAVTEVDRKRELLEALRDVSMGKLYLELERARLTKMLAEIKESAGDVAGAANVLNDLQIETFGTMERAEKWRFMLEQIRLCLELEDTVRAQIIANKFTARTLVDEEFKKSPAKTEYYTLMIRLFRMQQRLKAADDSRYLDIAKAYLSLGDEFLGHAVLYVILTPRNNEQHDLLHRLAQRDRLRDRKTSLHVYGELLSLFQVEELIRWPIFVQSYRKVLETEHPDLNWLALQRRIHEHNLRVIAKYYTRIHLARLASFMEADQDDVENMLCEEITSGRVWGRIDRVDGIVTFRRERRPEKIISEWARNVDNVLAAVDRLDELVNKERQQRGMPTIGSR</sequence>
<keyword evidence="3" id="KW-1185">Reference proteome</keyword>
<comment type="caution">
    <text evidence="2">The sequence shown here is derived from an EMBL/GenBank/DDBJ whole genome shotgun (WGS) entry which is preliminary data.</text>
</comment>
<dbReference type="InterPro" id="IPR040134">
    <property type="entry name" value="PSMD12/CSN4"/>
</dbReference>
<dbReference type="Gene3D" id="1.10.10.10">
    <property type="entry name" value="Winged helix-like DNA-binding domain superfamily/Winged helix DNA-binding domain"/>
    <property type="match status" value="1"/>
</dbReference>
<dbReference type="PANTHER" id="PTHR10855:SF1">
    <property type="entry name" value="26S PROTEASOME NON-ATPASE REGULATORY SUBUNIT 12"/>
    <property type="match status" value="1"/>
</dbReference>
<evidence type="ECO:0000313" key="2">
    <source>
        <dbReference type="EMBL" id="KAF6000883.1"/>
    </source>
</evidence>
<dbReference type="GO" id="GO:0008541">
    <property type="term" value="C:proteasome regulatory particle, lid subcomplex"/>
    <property type="evidence" value="ECO:0007669"/>
    <property type="project" value="TreeGrafter"/>
</dbReference>
<dbReference type="Pfam" id="PF01399">
    <property type="entry name" value="PCI"/>
    <property type="match status" value="1"/>
</dbReference>
<evidence type="ECO:0000259" key="1">
    <source>
        <dbReference type="PROSITE" id="PS50250"/>
    </source>
</evidence>
<dbReference type="Proteomes" id="UP000530660">
    <property type="component" value="Unassembled WGS sequence"/>
</dbReference>
<dbReference type="Pfam" id="PF22241">
    <property type="entry name" value="PSMD12-CSN4_N"/>
    <property type="match status" value="1"/>
</dbReference>
<dbReference type="SMART" id="SM00088">
    <property type="entry name" value="PINT"/>
    <property type="match status" value="1"/>
</dbReference>
<proteinExistence type="predicted"/>
<evidence type="ECO:0000313" key="3">
    <source>
        <dbReference type="Proteomes" id="UP000530660"/>
    </source>
</evidence>
<dbReference type="InterPro" id="IPR054559">
    <property type="entry name" value="PSMD12-CSN4-like_N"/>
</dbReference>
<dbReference type="AlphaFoldDB" id="A0A7J7ICQ3"/>